<accession>A0A383V9V3</accession>
<evidence type="ECO:0000256" key="3">
    <source>
        <dbReference type="ARBA" id="ARBA00029814"/>
    </source>
</evidence>
<evidence type="ECO:0000256" key="2">
    <source>
        <dbReference type="ARBA" id="ARBA00018426"/>
    </source>
</evidence>
<organism evidence="7 8">
    <name type="scientific">Tetradesmus obliquus</name>
    <name type="common">Green alga</name>
    <name type="synonym">Acutodesmus obliquus</name>
    <dbReference type="NCBI Taxonomy" id="3088"/>
    <lineage>
        <taxon>Eukaryota</taxon>
        <taxon>Viridiplantae</taxon>
        <taxon>Chlorophyta</taxon>
        <taxon>core chlorophytes</taxon>
        <taxon>Chlorophyceae</taxon>
        <taxon>CS clade</taxon>
        <taxon>Sphaeropleales</taxon>
        <taxon>Scenedesmaceae</taxon>
        <taxon>Tetradesmus</taxon>
    </lineage>
</organism>
<comment type="catalytic activity">
    <reaction evidence="5">
        <text>diphthine-[translation elongation factor 2] + NH4(+) + ATP = diphthamide-[translation elongation factor 2] + AMP + diphosphate + H(+)</text>
        <dbReference type="Rhea" id="RHEA:19753"/>
        <dbReference type="Rhea" id="RHEA-COMP:10172"/>
        <dbReference type="Rhea" id="RHEA-COMP:10174"/>
        <dbReference type="ChEBI" id="CHEBI:15378"/>
        <dbReference type="ChEBI" id="CHEBI:16692"/>
        <dbReference type="ChEBI" id="CHEBI:28938"/>
        <dbReference type="ChEBI" id="CHEBI:30616"/>
        <dbReference type="ChEBI" id="CHEBI:33019"/>
        <dbReference type="ChEBI" id="CHEBI:82696"/>
        <dbReference type="ChEBI" id="CHEBI:456215"/>
        <dbReference type="EC" id="6.3.1.14"/>
    </reaction>
</comment>
<dbReference type="SUPFAM" id="SSF52402">
    <property type="entry name" value="Adenine nucleotide alpha hydrolases-like"/>
    <property type="match status" value="2"/>
</dbReference>
<reference evidence="7 8" key="1">
    <citation type="submission" date="2016-10" db="EMBL/GenBank/DDBJ databases">
        <authorList>
            <person name="Cai Z."/>
        </authorList>
    </citation>
    <scope>NUCLEOTIDE SEQUENCE [LARGE SCALE GENOMIC DNA]</scope>
</reference>
<evidence type="ECO:0000256" key="1">
    <source>
        <dbReference type="ARBA" id="ARBA00012089"/>
    </source>
</evidence>
<dbReference type="Gene3D" id="3.40.50.620">
    <property type="entry name" value="HUPs"/>
    <property type="match status" value="1"/>
</dbReference>
<evidence type="ECO:0000256" key="5">
    <source>
        <dbReference type="ARBA" id="ARBA00048108"/>
    </source>
</evidence>
<evidence type="ECO:0000256" key="4">
    <source>
        <dbReference type="ARBA" id="ARBA00031552"/>
    </source>
</evidence>
<evidence type="ECO:0000313" key="8">
    <source>
        <dbReference type="Proteomes" id="UP000256970"/>
    </source>
</evidence>
<dbReference type="InterPro" id="IPR002761">
    <property type="entry name" value="Diphthami_syn_dom"/>
</dbReference>
<dbReference type="STRING" id="3088.A0A383V9V3"/>
<dbReference type="Gene3D" id="3.90.1490.10">
    <property type="entry name" value="putative n-type atp pyrophosphatase, domain 2"/>
    <property type="match status" value="1"/>
</dbReference>
<dbReference type="InterPro" id="IPR014729">
    <property type="entry name" value="Rossmann-like_a/b/a_fold"/>
</dbReference>
<feature type="domain" description="Diphthamide synthase" evidence="6">
    <location>
        <begin position="230"/>
        <end position="294"/>
    </location>
</feature>
<protein>
    <recommendedName>
        <fullName evidence="2">Diphthine--ammonia ligase</fullName>
        <ecNumber evidence="1">6.3.1.14</ecNumber>
    </recommendedName>
    <alternativeName>
        <fullName evidence="3">Diphthamide synthase</fullName>
    </alternativeName>
    <alternativeName>
        <fullName evidence="4">Diphthamide synthetase</fullName>
    </alternativeName>
</protein>
<keyword evidence="8" id="KW-1185">Reference proteome</keyword>
<name>A0A383V9V3_TETOB</name>
<dbReference type="Proteomes" id="UP000256970">
    <property type="component" value="Unassembled WGS sequence"/>
</dbReference>
<proteinExistence type="predicted"/>
<evidence type="ECO:0000313" key="7">
    <source>
        <dbReference type="EMBL" id="SZX62348.1"/>
    </source>
</evidence>
<dbReference type="EC" id="6.3.1.14" evidence="1"/>
<dbReference type="EMBL" id="FNXT01000220">
    <property type="protein sequence ID" value="SZX62348.1"/>
    <property type="molecule type" value="Genomic_DNA"/>
</dbReference>
<dbReference type="Pfam" id="PF01902">
    <property type="entry name" value="Diphthami_syn_2"/>
    <property type="match status" value="1"/>
</dbReference>
<sequence length="311" mass="32108">MGGVAVSFTGGKDSVLALHLAALNISLDTEAVDEALNALRAAAAAAAAGSGCGTTAAACSTISLLVTFAPAGHDRPGQGFKAHPIPVIRAQARALGIPHIVCEVDPLQSPLEEYMRHMRMLHQQHGITELVTGDILDVAGRFMQRAVKGTGVTLVTPLWQLPRSKVLAALHALGIDSMISCINVSKYGAATTAVPGLLRIEPEARAATGGTIGEAAAAAAAGGWDAVVLLLGQRVTPELVAGPLAEAQQLFGADLGGELGEYHTLVLRAPLFSQPVKLAILEVVRSGDYAYVMLDVPTAQDPDGIIVTRTL</sequence>
<evidence type="ECO:0000259" key="6">
    <source>
        <dbReference type="Pfam" id="PF01902"/>
    </source>
</evidence>
<dbReference type="GO" id="GO:0017178">
    <property type="term" value="F:diphthine-ammonia ligase activity"/>
    <property type="evidence" value="ECO:0007669"/>
    <property type="project" value="UniProtKB-EC"/>
</dbReference>
<gene>
    <name evidence="7" type="ORF">BQ4739_LOCUS2944</name>
</gene>
<dbReference type="AlphaFoldDB" id="A0A383V9V3"/>